<keyword evidence="2" id="KW-0028">Amino-acid biosynthesis</keyword>
<dbReference type="RefSeq" id="WP_094548562.1">
    <property type="nucleotide sequence ID" value="NZ_MQWB01000001.1"/>
</dbReference>
<keyword evidence="2" id="KW-0012">Acyltransferase</keyword>
<accession>A0A259U0G0</accession>
<evidence type="ECO:0000313" key="6">
    <source>
        <dbReference type="Proteomes" id="UP000216446"/>
    </source>
</evidence>
<name>A0A259U0G0_9BACT</name>
<protein>
    <recommendedName>
        <fullName evidence="2">Homoserine O-acetyltransferase</fullName>
        <shortName evidence="2">HAT</shortName>
        <ecNumber evidence="2">2.3.1.31</ecNumber>
    </recommendedName>
    <alternativeName>
        <fullName evidence="2">Homoserine transacetylase</fullName>
        <shortName evidence="2">HTA</shortName>
    </alternativeName>
</protein>
<feature type="domain" description="AB hydrolase-1" evidence="4">
    <location>
        <begin position="42"/>
        <end position="330"/>
    </location>
</feature>
<dbReference type="NCBIfam" id="NF001209">
    <property type="entry name" value="PRK00175.1"/>
    <property type="match status" value="1"/>
</dbReference>
<dbReference type="AlphaFoldDB" id="A0A259U0G0"/>
<dbReference type="UniPathway" id="UPA00051">
    <property type="reaction ID" value="UER00074"/>
</dbReference>
<evidence type="ECO:0000313" key="5">
    <source>
        <dbReference type="EMBL" id="OZC03327.1"/>
    </source>
</evidence>
<feature type="binding site" evidence="2">
    <location>
        <position position="205"/>
    </location>
    <ligand>
        <name>substrate</name>
    </ligand>
</feature>
<dbReference type="Gene3D" id="3.40.50.1820">
    <property type="entry name" value="alpha/beta hydrolase"/>
    <property type="match status" value="1"/>
</dbReference>
<feature type="active site" description="Nucleophile" evidence="2 3">
    <location>
        <position position="137"/>
    </location>
</feature>
<dbReference type="HAMAP" id="MF_00296">
    <property type="entry name" value="MetX_acyltransf"/>
    <property type="match status" value="1"/>
</dbReference>
<dbReference type="GO" id="GO:0005737">
    <property type="term" value="C:cytoplasm"/>
    <property type="evidence" value="ECO:0007669"/>
    <property type="project" value="UniProtKB-SubCell"/>
</dbReference>
<dbReference type="PANTHER" id="PTHR32268:SF11">
    <property type="entry name" value="HOMOSERINE O-ACETYLTRANSFERASE"/>
    <property type="match status" value="1"/>
</dbReference>
<evidence type="ECO:0000259" key="4">
    <source>
        <dbReference type="Pfam" id="PF00561"/>
    </source>
</evidence>
<evidence type="ECO:0000256" key="1">
    <source>
        <dbReference type="ARBA" id="ARBA00022679"/>
    </source>
</evidence>
<evidence type="ECO:0000256" key="2">
    <source>
        <dbReference type="HAMAP-Rule" id="MF_00296"/>
    </source>
</evidence>
<keyword evidence="2" id="KW-0963">Cytoplasm</keyword>
<comment type="subunit">
    <text evidence="2">Homodimer.</text>
</comment>
<dbReference type="Proteomes" id="UP000216446">
    <property type="component" value="Unassembled WGS sequence"/>
</dbReference>
<dbReference type="SUPFAM" id="SSF53474">
    <property type="entry name" value="alpha/beta-Hydrolases"/>
    <property type="match status" value="1"/>
</dbReference>
<dbReference type="PIRSF" id="PIRSF000443">
    <property type="entry name" value="Homoser_Ac_trans"/>
    <property type="match status" value="1"/>
</dbReference>
<keyword evidence="2" id="KW-0486">Methionine biosynthesis</keyword>
<dbReference type="OrthoDB" id="9800754at2"/>
<comment type="subcellular location">
    <subcellularLocation>
        <location evidence="2">Cytoplasm</location>
    </subcellularLocation>
</comment>
<comment type="caution">
    <text evidence="2">Lacks conserved residue(s) required for the propagation of feature annotation.</text>
</comment>
<comment type="catalytic activity">
    <reaction evidence="2">
        <text>L-homoserine + acetyl-CoA = O-acetyl-L-homoserine + CoA</text>
        <dbReference type="Rhea" id="RHEA:13701"/>
        <dbReference type="ChEBI" id="CHEBI:57287"/>
        <dbReference type="ChEBI" id="CHEBI:57288"/>
        <dbReference type="ChEBI" id="CHEBI:57476"/>
        <dbReference type="ChEBI" id="CHEBI:57716"/>
        <dbReference type="EC" id="2.3.1.31"/>
    </reaction>
</comment>
<dbReference type="EC" id="2.3.1.31" evidence="2"/>
<keyword evidence="6" id="KW-1185">Reference proteome</keyword>
<feature type="active site" evidence="2 3">
    <location>
        <position position="326"/>
    </location>
</feature>
<proteinExistence type="inferred from homology"/>
<dbReference type="InterPro" id="IPR008220">
    <property type="entry name" value="HAT_MetX-like"/>
</dbReference>
<dbReference type="InParanoid" id="A0A259U0G0"/>
<gene>
    <name evidence="2" type="primary">metXA</name>
    <name evidence="5" type="ORF">BSZ36_10245</name>
</gene>
<feature type="active site" evidence="2 3">
    <location>
        <position position="297"/>
    </location>
</feature>
<dbReference type="InterPro" id="IPR029058">
    <property type="entry name" value="AB_hydrolase_fold"/>
</dbReference>
<comment type="similarity">
    <text evidence="2">Belongs to the AB hydrolase superfamily. MetX family.</text>
</comment>
<dbReference type="EMBL" id="MQWB01000001">
    <property type="protein sequence ID" value="OZC03327.1"/>
    <property type="molecule type" value="Genomic_DNA"/>
</dbReference>
<reference evidence="5 6" key="1">
    <citation type="submission" date="2016-11" db="EMBL/GenBank/DDBJ databases">
        <title>Study of marine rhodopsin-containing bacteria.</title>
        <authorList>
            <person name="Yoshizawa S."/>
            <person name="Kumagai Y."/>
            <person name="Kogure K."/>
        </authorList>
    </citation>
    <scope>NUCLEOTIDE SEQUENCE [LARGE SCALE GENOMIC DNA]</scope>
    <source>
        <strain evidence="5 6">SG-29</strain>
    </source>
</reference>
<dbReference type="Pfam" id="PF00561">
    <property type="entry name" value="Abhydrolase_1"/>
    <property type="match status" value="1"/>
</dbReference>
<evidence type="ECO:0000256" key="3">
    <source>
        <dbReference type="PIRSR" id="PIRSR000443-1"/>
    </source>
</evidence>
<keyword evidence="1 2" id="KW-0808">Transferase</keyword>
<organism evidence="5 6">
    <name type="scientific">Rubricoccus marinus</name>
    <dbReference type="NCBI Taxonomy" id="716817"/>
    <lineage>
        <taxon>Bacteria</taxon>
        <taxon>Pseudomonadati</taxon>
        <taxon>Rhodothermota</taxon>
        <taxon>Rhodothermia</taxon>
        <taxon>Rhodothermales</taxon>
        <taxon>Rubricoccaceae</taxon>
        <taxon>Rubricoccus</taxon>
    </lineage>
</organism>
<feature type="binding site" evidence="2">
    <location>
        <position position="327"/>
    </location>
    <ligand>
        <name>substrate</name>
    </ligand>
</feature>
<dbReference type="InterPro" id="IPR000073">
    <property type="entry name" value="AB_hydrolase_1"/>
</dbReference>
<dbReference type="PANTHER" id="PTHR32268">
    <property type="entry name" value="HOMOSERINE O-ACETYLTRANSFERASE"/>
    <property type="match status" value="1"/>
</dbReference>
<comment type="pathway">
    <text evidence="2">Amino-acid biosynthesis; L-methionine biosynthesis via de novo pathway; O-acetyl-L-homoserine from L-homoserine: step 1/1.</text>
</comment>
<comment type="function">
    <text evidence="2">Transfers an acetyl group from acetyl-CoA to L-homoserine, forming acetyl-L-homoserine.</text>
</comment>
<sequence>MTHTFHAGAFITEAGDSIPDVTVAYQTWGSPEARRRAASGENVVLVCHALTGDADAAAWWPGLVGPGRIIDPERHLVLCANALGSCYGTTGPGTLDASGRRLGSRFPRISVRDMARLHARLLDHLGIGRVALAAGGSMGGMQALELALETDAVDRLLLIGMGAEHAPWQIGISEAQRLSIRADRLWRGGDFAPEAPPEAGLAAARAMAMMLYRSPALYAERFGRRPQASGAASDGAAPFQVQSYLRYQGDKLAHRFDAGSYVALTHAMDSYDIARDRAPEALEALTAEALCVGISSDLLYPPEASCDLAARLPHGLYAELDSAFGHDAFLIDFEALDALVRPFLHDTGFLP</sequence>
<comment type="caution">
    <text evidence="5">The sequence shown here is derived from an EMBL/GenBank/DDBJ whole genome shotgun (WGS) entry which is preliminary data.</text>
</comment>
<dbReference type="NCBIfam" id="TIGR01392">
    <property type="entry name" value="homoserO_Ac_trn"/>
    <property type="match status" value="1"/>
</dbReference>
<dbReference type="GO" id="GO:0004414">
    <property type="term" value="F:homoserine O-acetyltransferase activity"/>
    <property type="evidence" value="ECO:0007669"/>
    <property type="project" value="UniProtKB-UniRule"/>
</dbReference>
<dbReference type="GO" id="GO:0009086">
    <property type="term" value="P:methionine biosynthetic process"/>
    <property type="evidence" value="ECO:0007669"/>
    <property type="project" value="UniProtKB-UniRule"/>
</dbReference>
<dbReference type="GO" id="GO:0009092">
    <property type="term" value="P:homoserine metabolic process"/>
    <property type="evidence" value="ECO:0007669"/>
    <property type="project" value="TreeGrafter"/>
</dbReference>